<dbReference type="OrthoDB" id="9332038at2759"/>
<keyword evidence="8" id="KW-1185">Reference proteome</keyword>
<proteinExistence type="predicted"/>
<dbReference type="InterPro" id="IPR000719">
    <property type="entry name" value="Prot_kinase_dom"/>
</dbReference>
<organism evidence="7 8">
    <name type="scientific">Pseudocohnilembus persalinus</name>
    <name type="common">Ciliate</name>
    <dbReference type="NCBI Taxonomy" id="266149"/>
    <lineage>
        <taxon>Eukaryota</taxon>
        <taxon>Sar</taxon>
        <taxon>Alveolata</taxon>
        <taxon>Ciliophora</taxon>
        <taxon>Intramacronucleata</taxon>
        <taxon>Oligohymenophorea</taxon>
        <taxon>Scuticociliatia</taxon>
        <taxon>Philasterida</taxon>
        <taxon>Pseudocohnilembidae</taxon>
        <taxon>Pseudocohnilembus</taxon>
    </lineage>
</organism>
<dbReference type="GO" id="GO:0004674">
    <property type="term" value="F:protein serine/threonine kinase activity"/>
    <property type="evidence" value="ECO:0007669"/>
    <property type="project" value="UniProtKB-KW"/>
</dbReference>
<keyword evidence="2" id="KW-0808">Transferase</keyword>
<reference evidence="7 8" key="1">
    <citation type="journal article" date="2015" name="Sci. Rep.">
        <title>Genome of the facultative scuticociliatosis pathogen Pseudocohnilembus persalinus provides insight into its virulence through horizontal gene transfer.</title>
        <authorList>
            <person name="Xiong J."/>
            <person name="Wang G."/>
            <person name="Cheng J."/>
            <person name="Tian M."/>
            <person name="Pan X."/>
            <person name="Warren A."/>
            <person name="Jiang C."/>
            <person name="Yuan D."/>
            <person name="Miao W."/>
        </authorList>
    </citation>
    <scope>NUCLEOTIDE SEQUENCE [LARGE SCALE GENOMIC DNA]</scope>
    <source>
        <strain evidence="7">36N120E</strain>
    </source>
</reference>
<dbReference type="SMART" id="SM00220">
    <property type="entry name" value="S_TKc"/>
    <property type="match status" value="1"/>
</dbReference>
<dbReference type="InterPro" id="IPR050494">
    <property type="entry name" value="Ser_Thr_dual-spec_kinase"/>
</dbReference>
<dbReference type="Pfam" id="PF00069">
    <property type="entry name" value="Pkinase"/>
    <property type="match status" value="1"/>
</dbReference>
<dbReference type="Gene3D" id="1.10.510.10">
    <property type="entry name" value="Transferase(Phosphotransferase) domain 1"/>
    <property type="match status" value="1"/>
</dbReference>
<accession>A0A0V0R3S1</accession>
<dbReference type="InterPro" id="IPR011009">
    <property type="entry name" value="Kinase-like_dom_sf"/>
</dbReference>
<dbReference type="InterPro" id="IPR008271">
    <property type="entry name" value="Ser/Thr_kinase_AS"/>
</dbReference>
<name>A0A0V0R3S1_PSEPJ</name>
<keyword evidence="1" id="KW-0723">Serine/threonine-protein kinase</keyword>
<dbReference type="PROSITE" id="PS50011">
    <property type="entry name" value="PROTEIN_KINASE_DOM"/>
    <property type="match status" value="1"/>
</dbReference>
<protein>
    <submittedName>
        <fullName evidence="7">Protein kinase-like domain</fullName>
    </submittedName>
</protein>
<dbReference type="SUPFAM" id="SSF56112">
    <property type="entry name" value="Protein kinase-like (PK-like)"/>
    <property type="match status" value="1"/>
</dbReference>
<evidence type="ECO:0000256" key="4">
    <source>
        <dbReference type="ARBA" id="ARBA00022777"/>
    </source>
</evidence>
<dbReference type="EMBL" id="LDAU01000057">
    <property type="protein sequence ID" value="KRX08856.1"/>
    <property type="molecule type" value="Genomic_DNA"/>
</dbReference>
<evidence type="ECO:0000313" key="8">
    <source>
        <dbReference type="Proteomes" id="UP000054937"/>
    </source>
</evidence>
<dbReference type="AlphaFoldDB" id="A0A0V0R3S1"/>
<sequence length="266" mass="31523">MAELIQNQQNNQFENESQIDLAITSENLKNKDENQNFYALKIIDKKKPQYKHRAQKEIEILNKLNNANKDQNDSPYNIVKIFDHFEFENYLIIVQELMETSLSDLLICLQFQGFNFFQIAKWTKQLLKAIQFLQNQNIIHADIKPSNILFKNDNAYLSDFGSAFYISQQENIYPYFQSRFYRAPEVILEINQFKQIDLWSLACVTAEMYLGFPLFHGKNTHDQIIKIVTILKCTVWQALEDPFINYFNNVDKITYETKQTNDQIEN</sequence>
<evidence type="ECO:0000256" key="3">
    <source>
        <dbReference type="ARBA" id="ARBA00022741"/>
    </source>
</evidence>
<keyword evidence="5" id="KW-0067">ATP-binding</keyword>
<evidence type="ECO:0000256" key="2">
    <source>
        <dbReference type="ARBA" id="ARBA00022679"/>
    </source>
</evidence>
<dbReference type="OMA" id="CTICELF"/>
<dbReference type="PROSITE" id="PS00108">
    <property type="entry name" value="PROTEIN_KINASE_ST"/>
    <property type="match status" value="1"/>
</dbReference>
<comment type="caution">
    <text evidence="7">The sequence shown here is derived from an EMBL/GenBank/DDBJ whole genome shotgun (WGS) entry which is preliminary data.</text>
</comment>
<keyword evidence="4 7" id="KW-0418">Kinase</keyword>
<feature type="domain" description="Protein kinase" evidence="6">
    <location>
        <begin position="1"/>
        <end position="266"/>
    </location>
</feature>
<keyword evidence="3" id="KW-0547">Nucleotide-binding</keyword>
<evidence type="ECO:0000259" key="6">
    <source>
        <dbReference type="PROSITE" id="PS50011"/>
    </source>
</evidence>
<dbReference type="InParanoid" id="A0A0V0R3S1"/>
<dbReference type="Proteomes" id="UP000054937">
    <property type="component" value="Unassembled WGS sequence"/>
</dbReference>
<evidence type="ECO:0000313" key="7">
    <source>
        <dbReference type="EMBL" id="KRX08856.1"/>
    </source>
</evidence>
<dbReference type="GO" id="GO:0005524">
    <property type="term" value="F:ATP binding"/>
    <property type="evidence" value="ECO:0007669"/>
    <property type="project" value="UniProtKB-KW"/>
</dbReference>
<evidence type="ECO:0000256" key="5">
    <source>
        <dbReference type="ARBA" id="ARBA00022840"/>
    </source>
</evidence>
<dbReference type="PANTHER" id="PTHR24058">
    <property type="entry name" value="DUAL SPECIFICITY PROTEIN KINASE"/>
    <property type="match status" value="1"/>
</dbReference>
<evidence type="ECO:0000256" key="1">
    <source>
        <dbReference type="ARBA" id="ARBA00022527"/>
    </source>
</evidence>
<gene>
    <name evidence="7" type="ORF">PPERSA_08960</name>
</gene>